<feature type="compositionally biased region" description="Basic residues" evidence="1">
    <location>
        <begin position="1"/>
        <end position="26"/>
    </location>
</feature>
<protein>
    <submittedName>
        <fullName evidence="2">Uncharacterized protein</fullName>
    </submittedName>
</protein>
<feature type="region of interest" description="Disordered" evidence="1">
    <location>
        <begin position="1"/>
        <end position="46"/>
    </location>
</feature>
<evidence type="ECO:0000313" key="2">
    <source>
        <dbReference type="EMBL" id="KAK7437561.1"/>
    </source>
</evidence>
<keyword evidence="3" id="KW-1185">Reference proteome</keyword>
<dbReference type="Proteomes" id="UP001498398">
    <property type="component" value="Unassembled WGS sequence"/>
</dbReference>
<evidence type="ECO:0000313" key="3">
    <source>
        <dbReference type="Proteomes" id="UP001498398"/>
    </source>
</evidence>
<proteinExistence type="predicted"/>
<organism evidence="2 3">
    <name type="scientific">Marasmiellus scandens</name>
    <dbReference type="NCBI Taxonomy" id="2682957"/>
    <lineage>
        <taxon>Eukaryota</taxon>
        <taxon>Fungi</taxon>
        <taxon>Dikarya</taxon>
        <taxon>Basidiomycota</taxon>
        <taxon>Agaricomycotina</taxon>
        <taxon>Agaricomycetes</taxon>
        <taxon>Agaricomycetidae</taxon>
        <taxon>Agaricales</taxon>
        <taxon>Marasmiineae</taxon>
        <taxon>Omphalotaceae</taxon>
        <taxon>Marasmiellus</taxon>
    </lineage>
</organism>
<dbReference type="EMBL" id="JBANRG010000084">
    <property type="protein sequence ID" value="KAK7437561.1"/>
    <property type="molecule type" value="Genomic_DNA"/>
</dbReference>
<gene>
    <name evidence="2" type="ORF">VKT23_018459</name>
</gene>
<name>A0ABR1IQH9_9AGAR</name>
<evidence type="ECO:0000256" key="1">
    <source>
        <dbReference type="SAM" id="MobiDB-lite"/>
    </source>
</evidence>
<reference evidence="2 3" key="1">
    <citation type="submission" date="2024-01" db="EMBL/GenBank/DDBJ databases">
        <title>A draft genome for the cacao thread blight pathogen Marasmiellus scandens.</title>
        <authorList>
            <person name="Baruah I.K."/>
            <person name="Leung J."/>
            <person name="Bukari Y."/>
            <person name="Amoako-Attah I."/>
            <person name="Meinhardt L.W."/>
            <person name="Bailey B.A."/>
            <person name="Cohen S.P."/>
        </authorList>
    </citation>
    <scope>NUCLEOTIDE SEQUENCE [LARGE SCALE GENOMIC DNA]</scope>
    <source>
        <strain evidence="2 3">GH-19</strain>
    </source>
</reference>
<accession>A0ABR1IQH9</accession>
<comment type="caution">
    <text evidence="2">The sequence shown here is derived from an EMBL/GenBank/DDBJ whole genome shotgun (WGS) entry which is preliminary data.</text>
</comment>
<sequence length="206" mass="24113">MPRTKTHNSKHQRKLANRAKSKKHYERNKDSINAKRRQKYHQQQKVAAEAAVIERKRKRERYWEQEALKQKEPTGSGSCPITGIRGIQQALNQATSYTPSSYLEKIYHEYQQWIHGQLETQPPISVALKKFEALFDSSKPFTNLILQQYGYDSEYSEAARIQNRVQKMIGCLEDMELAQMECRLELSYKLGRLLFQDQATVNYIDG</sequence>